<proteinExistence type="predicted"/>
<reference evidence="1 2" key="1">
    <citation type="journal article" date="2020" name="Microb. Ecol.">
        <title>Ecogenomics of the Marine Benthic Filamentous Cyanobacterium Adonisia.</title>
        <authorList>
            <person name="Walter J.M."/>
            <person name="Coutinho F.H."/>
            <person name="Leomil L."/>
            <person name="Hargreaves P.I."/>
            <person name="Campeao M.E."/>
            <person name="Vieira V.V."/>
            <person name="Silva B.S."/>
            <person name="Fistarol G.O."/>
            <person name="Salomon P.S."/>
            <person name="Sawabe T."/>
            <person name="Mino S."/>
            <person name="Hosokawa M."/>
            <person name="Miyashita H."/>
            <person name="Maruyama F."/>
            <person name="van Verk M.C."/>
            <person name="Dutilh B.E."/>
            <person name="Thompson C.C."/>
            <person name="Thompson F.L."/>
        </authorList>
    </citation>
    <scope>NUCLEOTIDE SEQUENCE [LARGE SCALE GENOMIC DNA]</scope>
    <source>
        <strain evidence="1 2">CCMR0081</strain>
    </source>
</reference>
<name>A0A6M0RIY7_9CYAN</name>
<dbReference type="EMBL" id="QXHD01000004">
    <property type="protein sequence ID" value="NEZ56129.1"/>
    <property type="molecule type" value="Genomic_DNA"/>
</dbReference>
<keyword evidence="2" id="KW-1185">Reference proteome</keyword>
<dbReference type="Proteomes" id="UP000481033">
    <property type="component" value="Unassembled WGS sequence"/>
</dbReference>
<gene>
    <name evidence="1" type="ORF">DXZ20_10675</name>
</gene>
<protein>
    <submittedName>
        <fullName evidence="1">Uncharacterized protein</fullName>
    </submittedName>
</protein>
<accession>A0A6M0RIY7</accession>
<evidence type="ECO:0000313" key="1">
    <source>
        <dbReference type="EMBL" id="NEZ56129.1"/>
    </source>
</evidence>
<organism evidence="1 2">
    <name type="scientific">Adonisia turfae CCMR0081</name>
    <dbReference type="NCBI Taxonomy" id="2292702"/>
    <lineage>
        <taxon>Bacteria</taxon>
        <taxon>Bacillati</taxon>
        <taxon>Cyanobacteriota</taxon>
        <taxon>Adonisia</taxon>
        <taxon>Adonisia turfae</taxon>
    </lineage>
</organism>
<evidence type="ECO:0000313" key="2">
    <source>
        <dbReference type="Proteomes" id="UP000481033"/>
    </source>
</evidence>
<comment type="caution">
    <text evidence="1">The sequence shown here is derived from an EMBL/GenBank/DDBJ whole genome shotgun (WGS) entry which is preliminary data.</text>
</comment>
<dbReference type="AlphaFoldDB" id="A0A6M0RIY7"/>
<sequence length="63" mass="7150">MAIGIVNAIYSAKLQCDFVLSYKTQTVNDDIQTNNLDKSANKISILLFTHRNRLFSVKTLQTM</sequence>